<gene>
    <name evidence="2" type="ORF">PCASD_09574</name>
</gene>
<proteinExistence type="predicted"/>
<dbReference type="AlphaFoldDB" id="A0A2N5V2C0"/>
<evidence type="ECO:0000313" key="3">
    <source>
        <dbReference type="Proteomes" id="UP000235392"/>
    </source>
</evidence>
<reference evidence="2 3" key="1">
    <citation type="submission" date="2017-11" db="EMBL/GenBank/DDBJ databases">
        <title>De novo assembly and phasing of dikaryotic genomes from two isolates of Puccinia coronata f. sp. avenae, the causal agent of oat crown rust.</title>
        <authorList>
            <person name="Miller M.E."/>
            <person name="Zhang Y."/>
            <person name="Omidvar V."/>
            <person name="Sperschneider J."/>
            <person name="Schwessinger B."/>
            <person name="Raley C."/>
            <person name="Palmer J.M."/>
            <person name="Garnica D."/>
            <person name="Upadhyaya N."/>
            <person name="Rathjen J."/>
            <person name="Taylor J.M."/>
            <person name="Park R.F."/>
            <person name="Dodds P.N."/>
            <person name="Hirsch C.D."/>
            <person name="Kianian S.F."/>
            <person name="Figueroa M."/>
        </authorList>
    </citation>
    <scope>NUCLEOTIDE SEQUENCE [LARGE SCALE GENOMIC DNA]</scope>
    <source>
        <strain evidence="2">12SD80</strain>
    </source>
</reference>
<dbReference type="EMBL" id="PGCI01000060">
    <property type="protein sequence ID" value="PLW44158.1"/>
    <property type="molecule type" value="Genomic_DNA"/>
</dbReference>
<accession>A0A2N5V2C0</accession>
<feature type="region of interest" description="Disordered" evidence="1">
    <location>
        <begin position="1"/>
        <end position="105"/>
    </location>
</feature>
<feature type="compositionally biased region" description="Polar residues" evidence="1">
    <location>
        <begin position="12"/>
        <end position="41"/>
    </location>
</feature>
<evidence type="ECO:0000256" key="1">
    <source>
        <dbReference type="SAM" id="MobiDB-lite"/>
    </source>
</evidence>
<feature type="compositionally biased region" description="Acidic residues" evidence="1">
    <location>
        <begin position="178"/>
        <end position="189"/>
    </location>
</feature>
<dbReference type="Proteomes" id="UP000235392">
    <property type="component" value="Unassembled WGS sequence"/>
</dbReference>
<evidence type="ECO:0008006" key="4">
    <source>
        <dbReference type="Google" id="ProtNLM"/>
    </source>
</evidence>
<feature type="compositionally biased region" description="Basic residues" evidence="1">
    <location>
        <begin position="78"/>
        <end position="87"/>
    </location>
</feature>
<name>A0A2N5V2C0_9BASI</name>
<feature type="compositionally biased region" description="Polar residues" evidence="1">
    <location>
        <begin position="56"/>
        <end position="74"/>
    </location>
</feature>
<evidence type="ECO:0000313" key="2">
    <source>
        <dbReference type="EMBL" id="PLW44158.1"/>
    </source>
</evidence>
<protein>
    <recommendedName>
        <fullName evidence="4">No apical meristem-associated C-terminal domain-containing protein</fullName>
    </recommendedName>
</protein>
<feature type="region of interest" description="Disordered" evidence="1">
    <location>
        <begin position="163"/>
        <end position="189"/>
    </location>
</feature>
<comment type="caution">
    <text evidence="2">The sequence shown here is derived from an EMBL/GenBank/DDBJ whole genome shotgun (WGS) entry which is preliminary data.</text>
</comment>
<organism evidence="2 3">
    <name type="scientific">Puccinia coronata f. sp. avenae</name>
    <dbReference type="NCBI Taxonomy" id="200324"/>
    <lineage>
        <taxon>Eukaryota</taxon>
        <taxon>Fungi</taxon>
        <taxon>Dikarya</taxon>
        <taxon>Basidiomycota</taxon>
        <taxon>Pucciniomycotina</taxon>
        <taxon>Pucciniomycetes</taxon>
        <taxon>Pucciniales</taxon>
        <taxon>Pucciniaceae</taxon>
        <taxon>Puccinia</taxon>
    </lineage>
</organism>
<sequence>MGSRFVAKPLCTRSSVLATQKAPSNHPSSSMGTNNALNHPTSGRDAPLDPEDDEVTATQQFNRSATPTTASTLAKQTQKQKKKKKRSGTSLIKNKSKGKKSNPRDFYMKSVLTKRQAEMTKAQAEMTRAWTEVTNAKVCYMKQLQELGLPFEQIEEMVNKEFPPIPATQTPNMFAESNLDDSDSDKDSF</sequence>